<dbReference type="InterPro" id="IPR012349">
    <property type="entry name" value="Split_barrel_FMN-bd"/>
</dbReference>
<protein>
    <submittedName>
        <fullName evidence="3">Flavin reductase family protein</fullName>
    </submittedName>
</protein>
<gene>
    <name evidence="3" type="ORF">PVT68_00625</name>
</gene>
<proteinExistence type="predicted"/>
<keyword evidence="1" id="KW-0560">Oxidoreductase</keyword>
<dbReference type="RefSeq" id="WP_280320639.1">
    <property type="nucleotide sequence ID" value="NZ_CP118605.1"/>
</dbReference>
<evidence type="ECO:0000259" key="2">
    <source>
        <dbReference type="SMART" id="SM00903"/>
    </source>
</evidence>
<organism evidence="3 4">
    <name type="scientific">Microbulbifer bruguierae</name>
    <dbReference type="NCBI Taxonomy" id="3029061"/>
    <lineage>
        <taxon>Bacteria</taxon>
        <taxon>Pseudomonadati</taxon>
        <taxon>Pseudomonadota</taxon>
        <taxon>Gammaproteobacteria</taxon>
        <taxon>Cellvibrionales</taxon>
        <taxon>Microbulbiferaceae</taxon>
        <taxon>Microbulbifer</taxon>
    </lineage>
</organism>
<dbReference type="EMBL" id="CP118605">
    <property type="protein sequence ID" value="WGL16819.1"/>
    <property type="molecule type" value="Genomic_DNA"/>
</dbReference>
<dbReference type="Pfam" id="PF01613">
    <property type="entry name" value="Flavin_Reduct"/>
    <property type="match status" value="1"/>
</dbReference>
<dbReference type="PANTHER" id="PTHR30466">
    <property type="entry name" value="FLAVIN REDUCTASE"/>
    <property type="match status" value="1"/>
</dbReference>
<dbReference type="SMART" id="SM00903">
    <property type="entry name" value="Flavin_Reduct"/>
    <property type="match status" value="1"/>
</dbReference>
<dbReference type="Proteomes" id="UP001236500">
    <property type="component" value="Chromosome"/>
</dbReference>
<dbReference type="Gene3D" id="2.30.110.10">
    <property type="entry name" value="Electron Transport, Fmn-binding Protein, Chain A"/>
    <property type="match status" value="1"/>
</dbReference>
<evidence type="ECO:0000313" key="3">
    <source>
        <dbReference type="EMBL" id="WGL16819.1"/>
    </source>
</evidence>
<dbReference type="InterPro" id="IPR002563">
    <property type="entry name" value="Flavin_Rdtase-like_dom"/>
</dbReference>
<evidence type="ECO:0000256" key="1">
    <source>
        <dbReference type="ARBA" id="ARBA00023002"/>
    </source>
</evidence>
<dbReference type="InterPro" id="IPR050268">
    <property type="entry name" value="NADH-dep_flavin_reductase"/>
</dbReference>
<feature type="domain" description="Flavin reductase like" evidence="2">
    <location>
        <begin position="32"/>
        <end position="175"/>
    </location>
</feature>
<keyword evidence="4" id="KW-1185">Reference proteome</keyword>
<dbReference type="PANTHER" id="PTHR30466:SF1">
    <property type="entry name" value="FMN REDUCTASE (NADH) RUTF"/>
    <property type="match status" value="1"/>
</dbReference>
<name>A0ABY8NEG3_9GAMM</name>
<reference evidence="3 4" key="1">
    <citation type="submission" date="2023-02" db="EMBL/GenBank/DDBJ databases">
        <title>Description and genomic characterization of Microbulbifer bruguierae sp. nov., isolated from the sediment of mangrove plant Bruguiera sexangula.</title>
        <authorList>
            <person name="Long M."/>
        </authorList>
    </citation>
    <scope>NUCLEOTIDE SEQUENCE [LARGE SCALE GENOMIC DNA]</scope>
    <source>
        <strain evidence="3 4">H12</strain>
    </source>
</reference>
<sequence length="177" mass="19777">MSSKAEVLAVETSCRQSEADTTFDPLALRQVFGQFATGVTIVTTQDPAGLPVGMTASSFNSVSLEPPLVLWCIDRNAGCFDAFNRCEHFAIHVLNQAQSDLSTLFARKGVDRFGLIEYDLNERGVPLLREYCARLECSMEHRYEGGDHIIMVGRVRKMHTQEHAPLVFHRGRYAQIA</sequence>
<evidence type="ECO:0000313" key="4">
    <source>
        <dbReference type="Proteomes" id="UP001236500"/>
    </source>
</evidence>
<accession>A0ABY8NEG3</accession>
<dbReference type="SUPFAM" id="SSF50475">
    <property type="entry name" value="FMN-binding split barrel"/>
    <property type="match status" value="1"/>
</dbReference>